<dbReference type="PANTHER" id="PTHR11417">
    <property type="entry name" value="SOMATOTROPIN,PROLACTIN"/>
    <property type="match status" value="1"/>
</dbReference>
<evidence type="ECO:0000256" key="2">
    <source>
        <dbReference type="ARBA" id="ARBA00008474"/>
    </source>
</evidence>
<comment type="similarity">
    <text evidence="2 5">Belongs to the somatotropin/prolactin family.</text>
</comment>
<dbReference type="GeneID" id="101824398"/>
<feature type="signal peptide" evidence="6">
    <location>
        <begin position="1"/>
        <end position="18"/>
    </location>
</feature>
<dbReference type="Pfam" id="PF00103">
    <property type="entry name" value="Hormone_1"/>
    <property type="match status" value="1"/>
</dbReference>
<proteinExistence type="inferred from homology"/>
<reference evidence="8" key="1">
    <citation type="submission" date="2025-08" db="UniProtKB">
        <authorList>
            <consortium name="RefSeq"/>
        </authorList>
    </citation>
    <scope>IDENTIFICATION</scope>
    <source>
        <tissue evidence="8">Liver</tissue>
    </source>
</reference>
<dbReference type="KEGG" id="maua:101824398"/>
<name>A0A1U8BR56_MESAU</name>
<dbReference type="GO" id="GO:0046427">
    <property type="term" value="P:positive regulation of receptor signaling pathway via JAK-STAT"/>
    <property type="evidence" value="ECO:0007669"/>
    <property type="project" value="TreeGrafter"/>
</dbReference>
<dbReference type="GO" id="GO:0005615">
    <property type="term" value="C:extracellular space"/>
    <property type="evidence" value="ECO:0007669"/>
    <property type="project" value="TreeGrafter"/>
</dbReference>
<feature type="binding site" evidence="4">
    <location>
        <position position="38"/>
    </location>
    <ligand>
        <name>Zn(2+)</name>
        <dbReference type="ChEBI" id="CHEBI:29105"/>
    </ligand>
</feature>
<dbReference type="InterPro" id="IPR001400">
    <property type="entry name" value="Somatotropin/Prolactin"/>
</dbReference>
<dbReference type="GO" id="GO:0031667">
    <property type="term" value="P:response to nutrient levels"/>
    <property type="evidence" value="ECO:0007669"/>
    <property type="project" value="TreeGrafter"/>
</dbReference>
<dbReference type="GO" id="GO:0008284">
    <property type="term" value="P:positive regulation of cell population proliferation"/>
    <property type="evidence" value="ECO:0007669"/>
    <property type="project" value="TreeGrafter"/>
</dbReference>
<dbReference type="PROSITE" id="PS00338">
    <property type="entry name" value="SOMATOTROPIN_2"/>
    <property type="match status" value="1"/>
</dbReference>
<evidence type="ECO:0000313" key="7">
    <source>
        <dbReference type="Proteomes" id="UP000886700"/>
    </source>
</evidence>
<feature type="binding site" evidence="4">
    <location>
        <position position="185"/>
    </location>
    <ligand>
        <name>Zn(2+)</name>
        <dbReference type="ChEBI" id="CHEBI:29105"/>
    </ligand>
</feature>
<evidence type="ECO:0000256" key="3">
    <source>
        <dbReference type="ARBA" id="ARBA00022525"/>
    </source>
</evidence>
<evidence type="ECO:0000256" key="5">
    <source>
        <dbReference type="RuleBase" id="RU003618"/>
    </source>
</evidence>
<keyword evidence="5" id="KW-0372">Hormone</keyword>
<keyword evidence="3" id="KW-0964">Secreted</keyword>
<feature type="chain" id="PRO_5010516557" evidence="6">
    <location>
        <begin position="19"/>
        <end position="205"/>
    </location>
</feature>
<evidence type="ECO:0000256" key="4">
    <source>
        <dbReference type="PIRSR" id="PIRSR601400-1"/>
    </source>
</evidence>
<keyword evidence="7" id="KW-1185">Reference proteome</keyword>
<keyword evidence="4" id="KW-0862">Zinc</keyword>
<dbReference type="GO" id="GO:0030879">
    <property type="term" value="P:mammary gland development"/>
    <property type="evidence" value="ECO:0007669"/>
    <property type="project" value="TreeGrafter"/>
</dbReference>
<dbReference type="InterPro" id="IPR009079">
    <property type="entry name" value="4_helix_cytokine-like_core"/>
</dbReference>
<evidence type="ECO:0000256" key="6">
    <source>
        <dbReference type="SAM" id="SignalP"/>
    </source>
</evidence>
<dbReference type="SUPFAM" id="SSF47266">
    <property type="entry name" value="4-helical cytokines"/>
    <property type="match status" value="1"/>
</dbReference>
<evidence type="ECO:0000313" key="8">
    <source>
        <dbReference type="RefSeq" id="XP_012966018.1"/>
    </source>
</evidence>
<dbReference type="RefSeq" id="XP_012966018.1">
    <property type="nucleotide sequence ID" value="XM_013110564.1"/>
</dbReference>
<organism evidence="7 8">
    <name type="scientific">Mesocricetus auratus</name>
    <name type="common">Golden hamster</name>
    <dbReference type="NCBI Taxonomy" id="10036"/>
    <lineage>
        <taxon>Eukaryota</taxon>
        <taxon>Metazoa</taxon>
        <taxon>Chordata</taxon>
        <taxon>Craniata</taxon>
        <taxon>Vertebrata</taxon>
        <taxon>Euteleostomi</taxon>
        <taxon>Mammalia</taxon>
        <taxon>Eutheria</taxon>
        <taxon>Euarchontoglires</taxon>
        <taxon>Glires</taxon>
        <taxon>Rodentia</taxon>
        <taxon>Myomorpha</taxon>
        <taxon>Muroidea</taxon>
        <taxon>Cricetidae</taxon>
        <taxon>Cricetinae</taxon>
        <taxon>Mesocricetus</taxon>
    </lineage>
</organism>
<comment type="subcellular location">
    <subcellularLocation>
        <location evidence="1 5">Secreted</location>
    </subcellularLocation>
</comment>
<dbReference type="GO" id="GO:0005179">
    <property type="term" value="F:hormone activity"/>
    <property type="evidence" value="ECO:0007669"/>
    <property type="project" value="UniProtKB-KW"/>
</dbReference>
<dbReference type="GO" id="GO:0005148">
    <property type="term" value="F:prolactin receptor binding"/>
    <property type="evidence" value="ECO:0007669"/>
    <property type="project" value="TreeGrafter"/>
</dbReference>
<dbReference type="InterPro" id="IPR018116">
    <property type="entry name" value="Somatotropin_CS"/>
</dbReference>
<dbReference type="Proteomes" id="UP000886700">
    <property type="component" value="Unplaced"/>
</dbReference>
<dbReference type="AlphaFoldDB" id="A0A1U8BR56"/>
<protein>
    <submittedName>
        <fullName evidence="8">Prolactin-3C1-like</fullName>
    </submittedName>
</protein>
<dbReference type="Gene3D" id="1.20.1250.10">
    <property type="match status" value="1"/>
</dbReference>
<dbReference type="STRING" id="10036.ENSMAUP00000003279"/>
<dbReference type="CDD" id="cd10288">
    <property type="entry name" value="prolactin_like"/>
    <property type="match status" value="1"/>
</dbReference>
<dbReference type="OrthoDB" id="9606338at2759"/>
<dbReference type="GO" id="GO:1903489">
    <property type="term" value="P:positive regulation of lactation"/>
    <property type="evidence" value="ECO:0007669"/>
    <property type="project" value="TreeGrafter"/>
</dbReference>
<dbReference type="PANTHER" id="PTHR11417:SF34">
    <property type="entry name" value="PROLACTIN-3C1"/>
    <property type="match status" value="1"/>
</dbReference>
<dbReference type="GO" id="GO:0007565">
    <property type="term" value="P:female pregnancy"/>
    <property type="evidence" value="ECO:0007669"/>
    <property type="project" value="TreeGrafter"/>
</dbReference>
<keyword evidence="6" id="KW-0732">Signal</keyword>
<sequence length="205" mass="23542">MGLLLLVSSLLLWEHATSMTDDQRSNEELYSKMLSVSHRTHVVARRMYRILDARFAKGRLLMNSGNNTCHTASIPTPNNTEDLLKVIINISNAWKYPLKLLTPATLTHLGSYDGMLARAVEVKFGNEEVLAEARILLSRIQPGFEENVYPEWPELRQLRSSNEETHLFAFYKLFYCLRNDSQKIEHYLKTLGCQIIKKLCASIDI</sequence>
<keyword evidence="4" id="KW-0479">Metal-binding</keyword>
<evidence type="ECO:0000256" key="1">
    <source>
        <dbReference type="ARBA" id="ARBA00004613"/>
    </source>
</evidence>
<gene>
    <name evidence="8" type="primary">LOC101824398</name>
</gene>
<dbReference type="PRINTS" id="PR00836">
    <property type="entry name" value="SOMATOTROPIN"/>
</dbReference>
<accession>A0A1U8BR56</accession>
<dbReference type="GO" id="GO:0046872">
    <property type="term" value="F:metal ion binding"/>
    <property type="evidence" value="ECO:0007669"/>
    <property type="project" value="UniProtKB-KW"/>
</dbReference>